<feature type="compositionally biased region" description="Basic and acidic residues" evidence="1">
    <location>
        <begin position="94"/>
        <end position="106"/>
    </location>
</feature>
<feature type="compositionally biased region" description="Acidic residues" evidence="1">
    <location>
        <begin position="128"/>
        <end position="139"/>
    </location>
</feature>
<evidence type="ECO:0000313" key="3">
    <source>
        <dbReference type="Proteomes" id="UP000730482"/>
    </source>
</evidence>
<accession>A0ABS5L8Y0</accession>
<feature type="compositionally biased region" description="Acidic residues" evidence="1">
    <location>
        <begin position="107"/>
        <end position="120"/>
    </location>
</feature>
<gene>
    <name evidence="2" type="ORF">KGQ19_48325</name>
</gene>
<proteinExistence type="predicted"/>
<feature type="region of interest" description="Disordered" evidence="1">
    <location>
        <begin position="68"/>
        <end position="139"/>
    </location>
</feature>
<reference evidence="2 3" key="1">
    <citation type="submission" date="2020-02" db="EMBL/GenBank/DDBJ databases">
        <title>Acidophilic actinobacteria isolated from forest soil.</title>
        <authorList>
            <person name="Golinska P."/>
        </authorList>
    </citation>
    <scope>NUCLEOTIDE SEQUENCE [LARGE SCALE GENOMIC DNA]</scope>
    <source>
        <strain evidence="2 3">NL8</strain>
    </source>
</reference>
<protein>
    <submittedName>
        <fullName evidence="2">Uncharacterized protein</fullName>
    </submittedName>
</protein>
<organism evidence="2 3">
    <name type="scientific">Catenulispora pinistramenti</name>
    <dbReference type="NCBI Taxonomy" id="2705254"/>
    <lineage>
        <taxon>Bacteria</taxon>
        <taxon>Bacillati</taxon>
        <taxon>Actinomycetota</taxon>
        <taxon>Actinomycetes</taxon>
        <taxon>Catenulisporales</taxon>
        <taxon>Catenulisporaceae</taxon>
        <taxon>Catenulispora</taxon>
    </lineage>
</organism>
<sequence>MPAASFELAGAGVGVGVPDALGVASEPSVLLVVGPGVAELLDGTDGVDGAEGVGCCCGGGCTVTVPATDDCPTSVRPVGPSITGTANGWAGVGEDGRPGAEAKPDPDPDPDPDPEAEPEPELGPVADPDVEPDVEPGPA</sequence>
<dbReference type="EMBL" id="JAAFYZ010000445">
    <property type="protein sequence ID" value="MBS2554687.1"/>
    <property type="molecule type" value="Genomic_DNA"/>
</dbReference>
<evidence type="ECO:0000313" key="2">
    <source>
        <dbReference type="EMBL" id="MBS2554687.1"/>
    </source>
</evidence>
<keyword evidence="3" id="KW-1185">Reference proteome</keyword>
<evidence type="ECO:0000256" key="1">
    <source>
        <dbReference type="SAM" id="MobiDB-lite"/>
    </source>
</evidence>
<dbReference type="Proteomes" id="UP000730482">
    <property type="component" value="Unassembled WGS sequence"/>
</dbReference>
<name>A0ABS5L8Y0_9ACTN</name>
<comment type="caution">
    <text evidence="2">The sequence shown here is derived from an EMBL/GenBank/DDBJ whole genome shotgun (WGS) entry which is preliminary data.</text>
</comment>
<feature type="non-terminal residue" evidence="2">
    <location>
        <position position="139"/>
    </location>
</feature>